<proteinExistence type="predicted"/>
<accession>A0A8D9CCD4</accession>
<gene>
    <name evidence="1" type="ORF">SLAVMIC_00528</name>
</gene>
<dbReference type="EMBL" id="OU342829">
    <property type="protein sequence ID" value="CAG7580704.1"/>
    <property type="molecule type" value="Genomic_DNA"/>
</dbReference>
<sequence length="158" mass="19054">MNKPIHIDRNLAMFHKRGLNNFRVLDQRLVHNGYLMGNVYTIQQEVYNPKWMFWKNRREFKKIEFSIHLVYMDGYMVSVDGRHGKPFYGQLVNIDNVEKLNDQIINNEIRSYEITKQTWILKELRADNINEANRVLEGVKSQYKTIHREERLSKILEN</sequence>
<reference evidence="1" key="1">
    <citation type="submission" date="2021-06" db="EMBL/GenBank/DDBJ databases">
        <authorList>
            <person name="Gannon L."/>
            <person name="Redgwell R T."/>
            <person name="Michniewski S."/>
            <person name="Harrison D C."/>
            <person name="Millard A."/>
        </authorList>
    </citation>
    <scope>NUCLEOTIDE SEQUENCE</scope>
</reference>
<name>A0A8D9CCD4_9VIRU</name>
<evidence type="ECO:0000313" key="1">
    <source>
        <dbReference type="EMBL" id="CAG7580704.1"/>
    </source>
</evidence>
<protein>
    <submittedName>
        <fullName evidence="1">Uncharacterized protein</fullName>
    </submittedName>
</protein>
<organism evidence="1">
    <name type="scientific">uncultured marine phage</name>
    <dbReference type="NCBI Taxonomy" id="707152"/>
    <lineage>
        <taxon>Viruses</taxon>
        <taxon>environmental samples</taxon>
    </lineage>
</organism>